<dbReference type="FunFam" id="3.30.200.20:FF:000042">
    <property type="entry name" value="Aurora kinase A"/>
    <property type="match status" value="1"/>
</dbReference>
<reference evidence="8 10" key="1">
    <citation type="journal article" date="2004" name="Curr. Biol.">
        <title>High coding density on the largest Paramecium tetraurelia somatic chromosome.</title>
        <authorList>
            <person name="Zagulski M."/>
            <person name="Nowak J.K."/>
            <person name="Le Mouel A."/>
            <person name="Nowacki M."/>
            <person name="Migdalski A."/>
            <person name="Gromadka R."/>
            <person name="Noel B."/>
            <person name="Blanc I."/>
            <person name="Dessen P."/>
            <person name="Wincker P."/>
            <person name="Keller A.M."/>
            <person name="Cohen J."/>
            <person name="Meyer E."/>
            <person name="Sperling L."/>
        </authorList>
    </citation>
    <scope>NUCLEOTIDE SEQUENCE [LARGE SCALE GENOMIC DNA]</scope>
    <source>
        <strain evidence="8 10">Stock d4-2</strain>
    </source>
</reference>
<keyword evidence="4 5" id="KW-0067">ATP-binding</keyword>
<dbReference type="OMA" id="WEIFETF"/>
<keyword evidence="3 8" id="KW-0418">Kinase</keyword>
<evidence type="ECO:0000313" key="8">
    <source>
        <dbReference type="EMBL" id="CAH03616.1"/>
    </source>
</evidence>
<dbReference type="InterPro" id="IPR008271">
    <property type="entry name" value="Ser/Thr_kinase_AS"/>
</dbReference>
<evidence type="ECO:0000256" key="4">
    <source>
        <dbReference type="ARBA" id="ARBA00022840"/>
    </source>
</evidence>
<dbReference type="eggNOG" id="KOG0597">
    <property type="taxonomic scope" value="Eukaryota"/>
</dbReference>
<dbReference type="KEGG" id="ptm:GSPATT00000060001"/>
<dbReference type="InterPro" id="IPR045269">
    <property type="entry name" value="Atg1-like"/>
</dbReference>
<dbReference type="GO" id="GO:0000407">
    <property type="term" value="C:phagophore assembly site"/>
    <property type="evidence" value="ECO:0000318"/>
    <property type="project" value="GO_Central"/>
</dbReference>
<reference evidence="9" key="3">
    <citation type="submission" date="2006-03" db="EMBL/GenBank/DDBJ databases">
        <authorList>
            <consortium name="Genoscope"/>
        </authorList>
    </citation>
    <scope>NUCLEOTIDE SEQUENCE</scope>
    <source>
        <strain evidence="9">Stock d4-2</strain>
    </source>
</reference>
<feature type="binding site" evidence="5">
    <location>
        <position position="44"/>
    </location>
    <ligand>
        <name>ATP</name>
        <dbReference type="ChEBI" id="CHEBI:30616"/>
    </ligand>
</feature>
<dbReference type="GO" id="GO:0010506">
    <property type="term" value="P:regulation of autophagy"/>
    <property type="evidence" value="ECO:0000318"/>
    <property type="project" value="GO_Central"/>
</dbReference>
<dbReference type="EMBL" id="CR548612">
    <property type="protein sequence ID" value="CAH03616.1"/>
    <property type="molecule type" value="Genomic_DNA"/>
</dbReference>
<evidence type="ECO:0000256" key="1">
    <source>
        <dbReference type="ARBA" id="ARBA00022679"/>
    </source>
</evidence>
<keyword evidence="1" id="KW-0808">Transferase</keyword>
<dbReference type="PANTHER" id="PTHR24348:SF22">
    <property type="entry name" value="NON-SPECIFIC SERINE_THREONINE PROTEIN KINASE"/>
    <property type="match status" value="1"/>
</dbReference>
<proteinExistence type="inferred from homology"/>
<dbReference type="STRING" id="5888.Q6BFF5"/>
<evidence type="ECO:0000313" key="10">
    <source>
        <dbReference type="Proteomes" id="UP000000600"/>
    </source>
</evidence>
<evidence type="ECO:0000256" key="6">
    <source>
        <dbReference type="RuleBase" id="RU000304"/>
    </source>
</evidence>
<evidence type="ECO:0000259" key="7">
    <source>
        <dbReference type="PROSITE" id="PS50011"/>
    </source>
</evidence>
<dbReference type="FunFam" id="1.10.510.10:FF:000771">
    <property type="entry name" value="Uncharacterized protein"/>
    <property type="match status" value="1"/>
</dbReference>
<evidence type="ECO:0000256" key="2">
    <source>
        <dbReference type="ARBA" id="ARBA00022741"/>
    </source>
</evidence>
<dbReference type="PANTHER" id="PTHR24348">
    <property type="entry name" value="SERINE/THREONINE-PROTEIN KINASE UNC-51-RELATED"/>
    <property type="match status" value="1"/>
</dbReference>
<dbReference type="SUPFAM" id="SSF47473">
    <property type="entry name" value="EF-hand"/>
    <property type="match status" value="1"/>
</dbReference>
<dbReference type="PROSITE" id="PS00108">
    <property type="entry name" value="PROTEIN_KINASE_ST"/>
    <property type="match status" value="1"/>
</dbReference>
<organism evidence="8 10">
    <name type="scientific">Paramecium tetraurelia</name>
    <dbReference type="NCBI Taxonomy" id="5888"/>
    <lineage>
        <taxon>Eukaryota</taxon>
        <taxon>Sar</taxon>
        <taxon>Alveolata</taxon>
        <taxon>Ciliophora</taxon>
        <taxon>Intramacronucleata</taxon>
        <taxon>Oligohymenophorea</taxon>
        <taxon>Peniculida</taxon>
        <taxon>Parameciidae</taxon>
        <taxon>Paramecium</taxon>
    </lineage>
</organism>
<dbReference type="Gene3D" id="1.10.510.10">
    <property type="entry name" value="Transferase(Phosphotransferase) domain 1"/>
    <property type="match status" value="1"/>
</dbReference>
<keyword evidence="10" id="KW-1185">Reference proteome</keyword>
<dbReference type="GO" id="GO:0005829">
    <property type="term" value="C:cytosol"/>
    <property type="evidence" value="ECO:0000318"/>
    <property type="project" value="GO_Central"/>
</dbReference>
<dbReference type="KEGG" id="ptm:PTMB.418"/>
<dbReference type="OrthoDB" id="40902at2759"/>
<dbReference type="Proteomes" id="UP000000600">
    <property type="component" value="Unassembled WGS sequence"/>
</dbReference>
<dbReference type="EMBL" id="CT867985">
    <property type="protein sequence ID" value="CAK55625.1"/>
    <property type="molecule type" value="Genomic_DNA"/>
</dbReference>
<dbReference type="PROSITE" id="PS00107">
    <property type="entry name" value="PROTEIN_KINASE_ATP"/>
    <property type="match status" value="1"/>
</dbReference>
<dbReference type="Gene3D" id="1.10.238.10">
    <property type="entry name" value="EF-hand"/>
    <property type="match status" value="1"/>
</dbReference>
<dbReference type="PROSITE" id="PS50011">
    <property type="entry name" value="PROTEIN_KINASE_DOM"/>
    <property type="match status" value="1"/>
</dbReference>
<dbReference type="SUPFAM" id="SSF56112">
    <property type="entry name" value="Protein kinase-like (PK-like)"/>
    <property type="match status" value="1"/>
</dbReference>
<evidence type="ECO:0000313" key="9">
    <source>
        <dbReference type="EMBL" id="CAK55625.1"/>
    </source>
</evidence>
<dbReference type="GO" id="GO:0000045">
    <property type="term" value="P:autophagosome assembly"/>
    <property type="evidence" value="ECO:0000318"/>
    <property type="project" value="GO_Central"/>
</dbReference>
<accession>Q6BFF5</accession>
<dbReference type="HOGENOM" id="CLU_000288_37_6_1"/>
<dbReference type="InterPro" id="IPR017441">
    <property type="entry name" value="Protein_kinase_ATP_BS"/>
</dbReference>
<dbReference type="InterPro" id="IPR000719">
    <property type="entry name" value="Prot_kinase_dom"/>
</dbReference>
<dbReference type="SMART" id="SM00220">
    <property type="entry name" value="S_TKc"/>
    <property type="match status" value="1"/>
</dbReference>
<dbReference type="GeneID" id="5008827"/>
<dbReference type="GO" id="GO:0005524">
    <property type="term" value="F:ATP binding"/>
    <property type="evidence" value="ECO:0007669"/>
    <property type="project" value="UniProtKB-UniRule"/>
</dbReference>
<dbReference type="GO" id="GO:0004674">
    <property type="term" value="F:protein serine/threonine kinase activity"/>
    <property type="evidence" value="ECO:0000318"/>
    <property type="project" value="GO_Central"/>
</dbReference>
<gene>
    <name evidence="9" type="ORF">GSPATT00000060001</name>
    <name evidence="8" type="ORF">PTMB.418</name>
</gene>
<keyword evidence="2 5" id="KW-0547">Nucleotide-binding</keyword>
<dbReference type="GeneID" id="79574109"/>
<evidence type="ECO:0000256" key="3">
    <source>
        <dbReference type="ARBA" id="ARBA00022777"/>
    </source>
</evidence>
<dbReference type="Gene3D" id="3.30.200.20">
    <property type="entry name" value="Phosphorylase Kinase, domain 1"/>
    <property type="match status" value="1"/>
</dbReference>
<protein>
    <submittedName>
        <fullName evidence="9">Chromosome undetermined scaffold_1, whole genome shotgun sequence</fullName>
    </submittedName>
    <submittedName>
        <fullName evidence="8">Protein kinase, putative</fullName>
    </submittedName>
</protein>
<dbReference type="InterPro" id="IPR011992">
    <property type="entry name" value="EF-hand-dom_pair"/>
</dbReference>
<dbReference type="Pfam" id="PF00069">
    <property type="entry name" value="Pkinase"/>
    <property type="match status" value="1"/>
</dbReference>
<feature type="domain" description="Protein kinase" evidence="7">
    <location>
        <begin position="11"/>
        <end position="267"/>
    </location>
</feature>
<dbReference type="GO" id="GO:0005776">
    <property type="term" value="C:autophagosome"/>
    <property type="evidence" value="ECO:0000318"/>
    <property type="project" value="GO_Central"/>
</dbReference>
<dbReference type="AlphaFoldDB" id="Q6BFF5"/>
<dbReference type="GO" id="GO:0016020">
    <property type="term" value="C:membrane"/>
    <property type="evidence" value="ECO:0000318"/>
    <property type="project" value="GO_Central"/>
</dbReference>
<dbReference type="RefSeq" id="XP_001423023.1">
    <property type="nucleotide sequence ID" value="XM_001422986.1"/>
</dbReference>
<reference evidence="8" key="4">
    <citation type="submission" date="2006-11" db="EMBL/GenBank/DDBJ databases">
        <title>Paramecium megabase sequencing project.</title>
        <authorList>
            <person name="Nowak J.K."/>
            <person name="Migdalski A."/>
            <person name="Gromadka R."/>
            <person name="Zagulski M."/>
        </authorList>
    </citation>
    <scope>NUCLEOTIDE SEQUENCE</scope>
    <source>
        <strain evidence="8">Stock d4-2</strain>
    </source>
</reference>
<dbReference type="RefSeq" id="XP_001347242.1">
    <property type="nucleotide sequence ID" value="XM_001347206.1"/>
</dbReference>
<sequence>MTEKNIDNYTFLTSDVLGVGSFGTVFQGFDLNSNRYVAMKMIAKDNLLNDPKGQSGLKTEINIMKKLNHKNIVQLIDVLETQNNIYIIQELCENGDLSKFLKKNKLVDEKMALNIILDVLQGFYELLKYRIIHRDLKPANILIHNNTYKLADFGFSKFVENFNPNTLQSQVGTPLYMSPQILRNEKYSMKCDIWSLGFLFYEILYGQTPWVASSIPQLVKNINNQPLVFHDSINQVSNGVKDFISKCLAIQEVDRISWEEVFIHPIFAQDFSQARLVGALFEEKELSIAMSMRQQSVTQSLSINELLRQLAEDEDRILDIEDFIGIFLAINENLLEEQIHYIFKIIDEEYIGKVTCKNLLDWLIKHDICQQETDIRSGSNTIYGAPEKGQVQQVLQQNELSQDRQLIQILYEEIKINNLNLVELFQKFATSSNTMSYQDFTNMMLNYDSTLSDWEIFETFKLFASNKSVNINLNQFKQVLEQNFRDDDF</sequence>
<dbReference type="InterPro" id="IPR011009">
    <property type="entry name" value="Kinase-like_dom_sf"/>
</dbReference>
<dbReference type="InParanoid" id="Q6BFF5"/>
<name>Q6BFF5_PARTE</name>
<evidence type="ECO:0000256" key="5">
    <source>
        <dbReference type="PROSITE-ProRule" id="PRU10141"/>
    </source>
</evidence>
<dbReference type="GO" id="GO:0005737">
    <property type="term" value="C:cytoplasm"/>
    <property type="evidence" value="ECO:0000318"/>
    <property type="project" value="GO_Central"/>
</dbReference>
<reference evidence="9 10" key="2">
    <citation type="journal article" date="2006" name="Nature">
        <title>Global trends of whole-genome duplications revealed by the ciliate Paramecium tetraurelia.</title>
        <authorList>
            <consortium name="Genoscope"/>
            <person name="Aury J.-M."/>
            <person name="Jaillon O."/>
            <person name="Duret L."/>
            <person name="Noel B."/>
            <person name="Jubin C."/>
            <person name="Porcel B.M."/>
            <person name="Segurens B."/>
            <person name="Daubin V."/>
            <person name="Anthouard V."/>
            <person name="Aiach N."/>
            <person name="Arnaiz O."/>
            <person name="Billaut A."/>
            <person name="Beisson J."/>
            <person name="Blanc I."/>
            <person name="Bouhouche K."/>
            <person name="Camara F."/>
            <person name="Duharcourt S."/>
            <person name="Guigo R."/>
            <person name="Gogendeau D."/>
            <person name="Katinka M."/>
            <person name="Keller A.-M."/>
            <person name="Kissmehl R."/>
            <person name="Klotz C."/>
            <person name="Koll F."/>
            <person name="Le Moue A."/>
            <person name="Lepere C."/>
            <person name="Malinsky S."/>
            <person name="Nowacki M."/>
            <person name="Nowak J.K."/>
            <person name="Plattner H."/>
            <person name="Poulain J."/>
            <person name="Ruiz F."/>
            <person name="Serrano V."/>
            <person name="Zagulski M."/>
            <person name="Dessen P."/>
            <person name="Betermier M."/>
            <person name="Weissenbach J."/>
            <person name="Scarpelli C."/>
            <person name="Schachter V."/>
            <person name="Sperling L."/>
            <person name="Meyer E."/>
            <person name="Cohen J."/>
            <person name="Wincker P."/>
        </authorList>
    </citation>
    <scope>NUCLEOTIDE SEQUENCE [LARGE SCALE GENOMIC DNA]</scope>
    <source>
        <strain evidence="9 10">Stock d4-2</strain>
    </source>
</reference>
<keyword evidence="6" id="KW-0723">Serine/threonine-protein kinase</keyword>
<comment type="similarity">
    <text evidence="6">Belongs to the protein kinase superfamily.</text>
</comment>